<dbReference type="OrthoDB" id="6338576at2759"/>
<keyword evidence="4" id="KW-1185">Reference proteome</keyword>
<dbReference type="PANTHER" id="PTHR21177">
    <property type="entry name" value="IP06524P-RELATED"/>
    <property type="match status" value="1"/>
</dbReference>
<sequence length="189" mass="20801">MNTLLINLFIGLLIIKSYCQDIIFPSDEEVTHLSGNKMLDTDRIPLSNPIACPKNMLQYPGDGVKSVWVCDCRPTYLYFPLNDTCHEAFRQGPCKVGEYVVLPAGNVTPKCQKNPCHHDGMVPYNGTCHNLRMTGGPCGDNVLGVNETTYQLECITTDIAPFIIIDAPLIDSCPPGSRRITVGDCKPVL</sequence>
<dbReference type="AlphaFoldDB" id="A0A834XPA1"/>
<accession>A0A834XPA1</accession>
<dbReference type="EMBL" id="JACMRX010000004">
    <property type="protein sequence ID" value="KAF7990928.1"/>
    <property type="molecule type" value="Genomic_DNA"/>
</dbReference>
<feature type="signal peptide" evidence="1">
    <location>
        <begin position="1"/>
        <end position="19"/>
    </location>
</feature>
<feature type="domain" description="DUF4789" evidence="2">
    <location>
        <begin position="52"/>
        <end position="138"/>
    </location>
</feature>
<gene>
    <name evidence="3" type="ORF">HCN44_000733</name>
</gene>
<dbReference type="InterPro" id="IPR031993">
    <property type="entry name" value="DUF4789"/>
</dbReference>
<evidence type="ECO:0000259" key="2">
    <source>
        <dbReference type="Pfam" id="PF16033"/>
    </source>
</evidence>
<evidence type="ECO:0000256" key="1">
    <source>
        <dbReference type="SAM" id="SignalP"/>
    </source>
</evidence>
<organism evidence="3 4">
    <name type="scientific">Aphidius gifuensis</name>
    <name type="common">Parasitoid wasp</name>
    <dbReference type="NCBI Taxonomy" id="684658"/>
    <lineage>
        <taxon>Eukaryota</taxon>
        <taxon>Metazoa</taxon>
        <taxon>Ecdysozoa</taxon>
        <taxon>Arthropoda</taxon>
        <taxon>Hexapoda</taxon>
        <taxon>Insecta</taxon>
        <taxon>Pterygota</taxon>
        <taxon>Neoptera</taxon>
        <taxon>Endopterygota</taxon>
        <taxon>Hymenoptera</taxon>
        <taxon>Apocrita</taxon>
        <taxon>Ichneumonoidea</taxon>
        <taxon>Braconidae</taxon>
        <taxon>Aphidiinae</taxon>
        <taxon>Aphidius</taxon>
    </lineage>
</organism>
<dbReference type="Proteomes" id="UP000639338">
    <property type="component" value="Unassembled WGS sequence"/>
</dbReference>
<reference evidence="3 4" key="1">
    <citation type="submission" date="2020-08" db="EMBL/GenBank/DDBJ databases">
        <title>Aphidius gifuensis genome sequencing and assembly.</title>
        <authorList>
            <person name="Du Z."/>
        </authorList>
    </citation>
    <scope>NUCLEOTIDE SEQUENCE [LARGE SCALE GENOMIC DNA]</scope>
    <source>
        <strain evidence="3">YNYX2018</strain>
        <tissue evidence="3">Adults</tissue>
    </source>
</reference>
<protein>
    <recommendedName>
        <fullName evidence="2">DUF4789 domain-containing protein</fullName>
    </recommendedName>
</protein>
<proteinExistence type="predicted"/>
<dbReference type="PANTHER" id="PTHR21177:SF4">
    <property type="entry name" value="IP06524P"/>
    <property type="match status" value="1"/>
</dbReference>
<name>A0A834XPA1_APHGI</name>
<feature type="chain" id="PRO_5032928580" description="DUF4789 domain-containing protein" evidence="1">
    <location>
        <begin position="20"/>
        <end position="189"/>
    </location>
</feature>
<evidence type="ECO:0000313" key="3">
    <source>
        <dbReference type="EMBL" id="KAF7990928.1"/>
    </source>
</evidence>
<evidence type="ECO:0000313" key="4">
    <source>
        <dbReference type="Proteomes" id="UP000639338"/>
    </source>
</evidence>
<dbReference type="Pfam" id="PF16033">
    <property type="entry name" value="DUF4789"/>
    <property type="match status" value="1"/>
</dbReference>
<comment type="caution">
    <text evidence="3">The sequence shown here is derived from an EMBL/GenBank/DDBJ whole genome shotgun (WGS) entry which is preliminary data.</text>
</comment>
<keyword evidence="1" id="KW-0732">Signal</keyword>